<evidence type="ECO:0000313" key="2">
    <source>
        <dbReference type="EMBL" id="EDO46543.1"/>
    </source>
</evidence>
<dbReference type="PhylomeDB" id="A7RPP4"/>
<dbReference type="eggNOG" id="ENOG502QQG7">
    <property type="taxonomic scope" value="Eukaryota"/>
</dbReference>
<keyword evidence="3" id="KW-1185">Reference proteome</keyword>
<proteinExistence type="predicted"/>
<sequence>MLTTGIRAVFLSTKKISAVRKMFSTSQRYSRSLRIDSYHIPILANGFAVVNSPYTLNIKPLDPSEYIEDEDFLMIVKEGQEMPSKASARVSLDLNIRDEMRRIHRQDFKQEFMKNISYDRRVVTRDQVQFLEVSCQPQAKYPFPVVDISLCLEIPVQFNMMIKASQYADVYVSNLEGGSFHEITTELGNCYLSNLKATDVHVKTKGGDIICPSYLLAEFGTLETEGQGKISVEKLQGRKFCIDSEAGGVHAGSMYVSLGEVKTDAGPIKLGSIHGSADVKSKSSDISVNSVSGNLSAATVTGDIFLHLSQFEGINLKSSKGNIAVTLESDEPCYASTSIVAKEISSSITLSDGSEIEEDGCKRLQGHIHIGNKSWENTKKQILAQAKHGRFDLGLKDWFSSLQLGKK</sequence>
<evidence type="ECO:0000259" key="1">
    <source>
        <dbReference type="Pfam" id="PF13349"/>
    </source>
</evidence>
<evidence type="ECO:0000313" key="3">
    <source>
        <dbReference type="Proteomes" id="UP000001593"/>
    </source>
</evidence>
<feature type="domain" description="DUF4097" evidence="1">
    <location>
        <begin position="226"/>
        <end position="360"/>
    </location>
</feature>
<organism evidence="2 3">
    <name type="scientific">Nematostella vectensis</name>
    <name type="common">Starlet sea anemone</name>
    <dbReference type="NCBI Taxonomy" id="45351"/>
    <lineage>
        <taxon>Eukaryota</taxon>
        <taxon>Metazoa</taxon>
        <taxon>Cnidaria</taxon>
        <taxon>Anthozoa</taxon>
        <taxon>Hexacorallia</taxon>
        <taxon>Actiniaria</taxon>
        <taxon>Edwardsiidae</taxon>
        <taxon>Nematostella</taxon>
    </lineage>
</organism>
<dbReference type="OMA" id="DCHISIV"/>
<dbReference type="STRING" id="45351.A7RPP4"/>
<dbReference type="EMBL" id="DS469526">
    <property type="protein sequence ID" value="EDO46543.1"/>
    <property type="molecule type" value="Genomic_DNA"/>
</dbReference>
<reference evidence="2 3" key="1">
    <citation type="journal article" date="2007" name="Science">
        <title>Sea anemone genome reveals ancestral eumetazoan gene repertoire and genomic organization.</title>
        <authorList>
            <person name="Putnam N.H."/>
            <person name="Srivastava M."/>
            <person name="Hellsten U."/>
            <person name="Dirks B."/>
            <person name="Chapman J."/>
            <person name="Salamov A."/>
            <person name="Terry A."/>
            <person name="Shapiro H."/>
            <person name="Lindquist E."/>
            <person name="Kapitonov V.V."/>
            <person name="Jurka J."/>
            <person name="Genikhovich G."/>
            <person name="Grigoriev I.V."/>
            <person name="Lucas S.M."/>
            <person name="Steele R.E."/>
            <person name="Finnerty J.R."/>
            <person name="Technau U."/>
            <person name="Martindale M.Q."/>
            <person name="Rokhsar D.S."/>
        </authorList>
    </citation>
    <scope>NUCLEOTIDE SEQUENCE [LARGE SCALE GENOMIC DNA]</scope>
    <source>
        <strain evidence="3">CH2 X CH6</strain>
    </source>
</reference>
<name>A7RPP4_NEMVE</name>
<dbReference type="PANTHER" id="PTHR34094">
    <property type="match status" value="1"/>
</dbReference>
<dbReference type="HOGENOM" id="CLU_804942_0_0_1"/>
<gene>
    <name evidence="2" type="ORF">NEMVEDRAFT_v1g239820</name>
</gene>
<dbReference type="KEGG" id="nve:5518726"/>
<dbReference type="Pfam" id="PF13349">
    <property type="entry name" value="DUF4097"/>
    <property type="match status" value="1"/>
</dbReference>
<dbReference type="PANTHER" id="PTHR34094:SF1">
    <property type="entry name" value="PROTEIN FAM185A"/>
    <property type="match status" value="1"/>
</dbReference>
<dbReference type="InParanoid" id="A7RPP4"/>
<accession>A7RPP4</accession>
<dbReference type="AlphaFoldDB" id="A7RPP4"/>
<protein>
    <recommendedName>
        <fullName evidence="1">DUF4097 domain-containing protein</fullName>
    </recommendedName>
</protein>
<dbReference type="Proteomes" id="UP000001593">
    <property type="component" value="Unassembled WGS sequence"/>
</dbReference>
<dbReference type="InterPro" id="IPR025164">
    <property type="entry name" value="Toastrack_DUF4097"/>
</dbReference>